<proteinExistence type="inferred from homology"/>
<dbReference type="Gene3D" id="2.60.40.150">
    <property type="entry name" value="C2 domain"/>
    <property type="match status" value="2"/>
</dbReference>
<dbReference type="InterPro" id="IPR000008">
    <property type="entry name" value="C2_dom"/>
</dbReference>
<feature type="domain" description="C2" evidence="3">
    <location>
        <begin position="965"/>
        <end position="1049"/>
    </location>
</feature>
<comment type="similarity">
    <text evidence="1">Belongs to the unc-13 family.</text>
</comment>
<dbReference type="EMBL" id="LJIJ01000002">
    <property type="protein sequence ID" value="ODN06584.1"/>
    <property type="molecule type" value="Genomic_DNA"/>
</dbReference>
<keyword evidence="5" id="KW-1185">Reference proteome</keyword>
<dbReference type="InterPro" id="IPR052095">
    <property type="entry name" value="UNC-13_domain"/>
</dbReference>
<dbReference type="Gene3D" id="1.10.357.50">
    <property type="match status" value="1"/>
</dbReference>
<dbReference type="Proteomes" id="UP000094527">
    <property type="component" value="Unassembled WGS sequence"/>
</dbReference>
<dbReference type="GO" id="GO:0099503">
    <property type="term" value="C:secretory vesicle"/>
    <property type="evidence" value="ECO:0007669"/>
    <property type="project" value="TreeGrafter"/>
</dbReference>
<keyword evidence="2" id="KW-0268">Exocytosis</keyword>
<comment type="caution">
    <text evidence="4">The sequence shown here is derived from an EMBL/GenBank/DDBJ whole genome shotgun (WGS) entry which is preliminary data.</text>
</comment>
<dbReference type="Pfam" id="PF00168">
    <property type="entry name" value="C2"/>
    <property type="match status" value="2"/>
</dbReference>
<evidence type="ECO:0000313" key="4">
    <source>
        <dbReference type="EMBL" id="ODN06584.1"/>
    </source>
</evidence>
<dbReference type="SUPFAM" id="SSF49562">
    <property type="entry name" value="C2 domain (Calcium/lipid-binding domain, CaLB)"/>
    <property type="match status" value="2"/>
</dbReference>
<dbReference type="AlphaFoldDB" id="A0A1D2NMU5"/>
<dbReference type="PANTHER" id="PTHR45999">
    <property type="entry name" value="UNC-13-4A, ISOFORM B"/>
    <property type="match status" value="1"/>
</dbReference>
<gene>
    <name evidence="4" type="ORF">Ocin01_00066</name>
</gene>
<evidence type="ECO:0000256" key="1">
    <source>
        <dbReference type="ARBA" id="ARBA00005823"/>
    </source>
</evidence>
<sequence>MATFRFDNTARLIRRFSSIKVNFDKEQEETVSKFQKENLPAALAASKCFNDKNEIRKKLQDYIACYSVAELYETIIVSAILPAMKSRDHLDSADLIQHLKQVFKVNEQQHNELMNTAKAKQLPQRRLNMQVMEAKNLPVTDSNGCSDPYCVVFVSSREVARKTEIKFETLNPVWGKKFAFEVSDPSEDVLVLEVMDHNGDESIGKKIKKIKEVRSAKTCLILMKEFAHLRSQQELIGSLRIPISEISSETVERWFQLTNRKQKGDIYLRMVLGYNKCRNTASEEFLQIIHFLLVHELEDDASLDNPFNWDDNYIKWSNYILRQFKWQAVVKPKDVVLAKWRAYTKMNDIFPLKSNMLYLLLNAVLERMLHDKYDSRDISLFWESNSIFVNTVINFLASIHDVLPCSVTVVNINHMIRSVGLLANFLSDSSTSTLHGNEELTTSIISDRVVASLRDGANKFYAKVFADSSSESTHEHTESDPMALYAALEKLLQVGQILHEDLKLGLTTIHTTLKETLNIDYMGIVYQQYDEQFGTAVKAILKKYNRMLHRTDLYSSDTTTEANIIAEKMVESVYKLYLTVKNLAKLAPAENSSETRKISLMHDYHDWFFPSVDKWIDTLRRRIINGIKYSIKLLEENRTSSTDSTDSEQSLHKPDGNVTKKLTISTCAWDAVLRFQDIYKLWTDLDWHHAQQSYIIVKKIIEEVYRYLSCYSEQLLETICKKEPKVDVDEAIIIEYIYEACKAINSINYVREQVELQELEINIPGIIENMRKLDLRSDVGVIDVHFSMTKQEELKRADDVIQGFINSLVKTVLQRYLHLLQDVISAEGCTTMSRRIRRYSANRFRVLQFTGRCWILLYENLEEKNFLCVMIKIWPKVMDGFKKNLRRGIEMGKSSRWFFQTYKDLLFHLSTHWSEKVKSKIRKEHPEVFVQNDLLETRLFFLDMSLVQLKIYYYDCRHTRQQLTPVDHSQHGILTVRACLVEKEECIIVEVINAQNLKPYDCNGYSDPLVEISLMPKESYANSVNLTTKWYRKTLYPQFDEKHTMYVIT</sequence>
<protein>
    <submittedName>
        <fullName evidence="4">BAI1-associated protein 3</fullName>
    </submittedName>
</protein>
<name>A0A1D2NMU5_ORCCI</name>
<reference evidence="4 5" key="1">
    <citation type="journal article" date="2016" name="Genome Biol. Evol.">
        <title>Gene Family Evolution Reflects Adaptation to Soil Environmental Stressors in the Genome of the Collembolan Orchesella cincta.</title>
        <authorList>
            <person name="Faddeeva-Vakhrusheva A."/>
            <person name="Derks M.F."/>
            <person name="Anvar S.Y."/>
            <person name="Agamennone V."/>
            <person name="Suring W."/>
            <person name="Smit S."/>
            <person name="van Straalen N.M."/>
            <person name="Roelofs D."/>
        </authorList>
    </citation>
    <scope>NUCLEOTIDE SEQUENCE [LARGE SCALE GENOMIC DNA]</scope>
    <source>
        <tissue evidence="4">Mixed pool</tissue>
    </source>
</reference>
<evidence type="ECO:0000256" key="2">
    <source>
        <dbReference type="ARBA" id="ARBA00022483"/>
    </source>
</evidence>
<organism evidence="4 5">
    <name type="scientific">Orchesella cincta</name>
    <name type="common">Springtail</name>
    <name type="synonym">Podura cincta</name>
    <dbReference type="NCBI Taxonomy" id="48709"/>
    <lineage>
        <taxon>Eukaryota</taxon>
        <taxon>Metazoa</taxon>
        <taxon>Ecdysozoa</taxon>
        <taxon>Arthropoda</taxon>
        <taxon>Hexapoda</taxon>
        <taxon>Collembola</taxon>
        <taxon>Entomobryomorpha</taxon>
        <taxon>Entomobryoidea</taxon>
        <taxon>Orchesellidae</taxon>
        <taxon>Orchesellinae</taxon>
        <taxon>Orchesella</taxon>
    </lineage>
</organism>
<dbReference type="SMART" id="SM00239">
    <property type="entry name" value="C2"/>
    <property type="match status" value="1"/>
</dbReference>
<dbReference type="PANTHER" id="PTHR45999:SF4">
    <property type="entry name" value="UNC-13-4A, ISOFORM B"/>
    <property type="match status" value="1"/>
</dbReference>
<evidence type="ECO:0000259" key="3">
    <source>
        <dbReference type="PROSITE" id="PS50004"/>
    </source>
</evidence>
<accession>A0A1D2NMU5</accession>
<dbReference type="GO" id="GO:0006887">
    <property type="term" value="P:exocytosis"/>
    <property type="evidence" value="ECO:0007669"/>
    <property type="project" value="UniProtKB-KW"/>
</dbReference>
<feature type="domain" description="C2" evidence="3">
    <location>
        <begin position="108"/>
        <end position="255"/>
    </location>
</feature>
<evidence type="ECO:0000313" key="5">
    <source>
        <dbReference type="Proteomes" id="UP000094527"/>
    </source>
</evidence>
<dbReference type="InterPro" id="IPR035892">
    <property type="entry name" value="C2_domain_sf"/>
</dbReference>
<dbReference type="PROSITE" id="PS50004">
    <property type="entry name" value="C2"/>
    <property type="match status" value="2"/>
</dbReference>
<dbReference type="OrthoDB" id="7976202at2759"/>